<dbReference type="Pfam" id="PF00141">
    <property type="entry name" value="peroxidase"/>
    <property type="match status" value="1"/>
</dbReference>
<evidence type="ECO:0000313" key="10">
    <source>
        <dbReference type="RefSeq" id="XP_013408446.1"/>
    </source>
</evidence>
<dbReference type="InterPro" id="IPR002016">
    <property type="entry name" value="Haem_peroxidase"/>
</dbReference>
<evidence type="ECO:0000313" key="9">
    <source>
        <dbReference type="Proteomes" id="UP000085678"/>
    </source>
</evidence>
<protein>
    <submittedName>
        <fullName evidence="10">Ascorbate peroxidase</fullName>
    </submittedName>
</protein>
<dbReference type="PANTHER" id="PTHR31356:SF36">
    <property type="entry name" value="L-ASCORBATE PEROXIDASE 3"/>
    <property type="match status" value="1"/>
</dbReference>
<keyword evidence="7" id="KW-0732">Signal</keyword>
<dbReference type="Gene3D" id="1.10.520.10">
    <property type="match status" value="1"/>
</dbReference>
<dbReference type="STRING" id="7574.A0A1S3JE50"/>
<dbReference type="RefSeq" id="XP_013408446.1">
    <property type="nucleotide sequence ID" value="XM_013552992.1"/>
</dbReference>
<dbReference type="PANTHER" id="PTHR31356">
    <property type="entry name" value="THYLAKOID LUMENAL 29 KDA PROTEIN, CHLOROPLASTIC-RELATED"/>
    <property type="match status" value="1"/>
</dbReference>
<dbReference type="PROSITE" id="PS50873">
    <property type="entry name" value="PEROXIDASE_4"/>
    <property type="match status" value="1"/>
</dbReference>
<dbReference type="GeneID" id="106172340"/>
<keyword evidence="1 10" id="KW-0575">Peroxidase</keyword>
<dbReference type="Gene3D" id="1.10.420.10">
    <property type="entry name" value="Peroxidase, domain 2"/>
    <property type="match status" value="1"/>
</dbReference>
<dbReference type="KEGG" id="lak:106172340"/>
<keyword evidence="3" id="KW-0479">Metal-binding</keyword>
<evidence type="ECO:0000256" key="6">
    <source>
        <dbReference type="RuleBase" id="RU004241"/>
    </source>
</evidence>
<name>A0A1S3JE50_LINAN</name>
<dbReference type="InterPro" id="IPR010255">
    <property type="entry name" value="Haem_peroxidase_sf"/>
</dbReference>
<evidence type="ECO:0000259" key="8">
    <source>
        <dbReference type="PROSITE" id="PS50873"/>
    </source>
</evidence>
<evidence type="ECO:0000256" key="1">
    <source>
        <dbReference type="ARBA" id="ARBA00022559"/>
    </source>
</evidence>
<dbReference type="OrthoDB" id="9970727at2759"/>
<feature type="domain" description="Plant heme peroxidase family profile" evidence="8">
    <location>
        <begin position="49"/>
        <end position="328"/>
    </location>
</feature>
<evidence type="ECO:0000256" key="7">
    <source>
        <dbReference type="SAM" id="SignalP"/>
    </source>
</evidence>
<dbReference type="GO" id="GO:0004601">
    <property type="term" value="F:peroxidase activity"/>
    <property type="evidence" value="ECO:0007669"/>
    <property type="project" value="UniProtKB-KW"/>
</dbReference>
<dbReference type="PROSITE" id="PS00435">
    <property type="entry name" value="PEROXIDASE_1"/>
    <property type="match status" value="1"/>
</dbReference>
<accession>A0A1S3JE50</accession>
<dbReference type="InterPro" id="IPR044831">
    <property type="entry name" value="Ccp1-like"/>
</dbReference>
<dbReference type="InterPro" id="IPR019793">
    <property type="entry name" value="Peroxidases_heam-ligand_BS"/>
</dbReference>
<dbReference type="GO" id="GO:0042744">
    <property type="term" value="P:hydrogen peroxide catabolic process"/>
    <property type="evidence" value="ECO:0007669"/>
    <property type="project" value="TreeGrafter"/>
</dbReference>
<dbReference type="Proteomes" id="UP000085678">
    <property type="component" value="Unplaced"/>
</dbReference>
<dbReference type="InParanoid" id="A0A1S3JE50"/>
<comment type="similarity">
    <text evidence="6">Belongs to the peroxidase family.</text>
</comment>
<dbReference type="GO" id="GO:0000302">
    <property type="term" value="P:response to reactive oxygen species"/>
    <property type="evidence" value="ECO:0007669"/>
    <property type="project" value="TreeGrafter"/>
</dbReference>
<gene>
    <name evidence="10" type="primary">LOC106172340</name>
</gene>
<evidence type="ECO:0000256" key="4">
    <source>
        <dbReference type="ARBA" id="ARBA00023002"/>
    </source>
</evidence>
<reference evidence="10" key="1">
    <citation type="submission" date="2025-08" db="UniProtKB">
        <authorList>
            <consortium name="RefSeq"/>
        </authorList>
    </citation>
    <scope>IDENTIFICATION</scope>
    <source>
        <tissue evidence="10">Gonads</tissue>
    </source>
</reference>
<evidence type="ECO:0000256" key="2">
    <source>
        <dbReference type="ARBA" id="ARBA00022617"/>
    </source>
</evidence>
<feature type="chain" id="PRO_5010215532" evidence="7">
    <location>
        <begin position="19"/>
        <end position="328"/>
    </location>
</feature>
<organism evidence="9 10">
    <name type="scientific">Lingula anatina</name>
    <name type="common">Brachiopod</name>
    <name type="synonym">Lingula unguis</name>
    <dbReference type="NCBI Taxonomy" id="7574"/>
    <lineage>
        <taxon>Eukaryota</taxon>
        <taxon>Metazoa</taxon>
        <taxon>Spiralia</taxon>
        <taxon>Lophotrochozoa</taxon>
        <taxon>Brachiopoda</taxon>
        <taxon>Linguliformea</taxon>
        <taxon>Lingulata</taxon>
        <taxon>Lingulida</taxon>
        <taxon>Linguloidea</taxon>
        <taxon>Lingulidae</taxon>
        <taxon>Lingula</taxon>
    </lineage>
</organism>
<keyword evidence="2" id="KW-0349">Heme</keyword>
<dbReference type="GO" id="GO:0034599">
    <property type="term" value="P:cellular response to oxidative stress"/>
    <property type="evidence" value="ECO:0007669"/>
    <property type="project" value="InterPro"/>
</dbReference>
<dbReference type="GO" id="GO:0046872">
    <property type="term" value="F:metal ion binding"/>
    <property type="evidence" value="ECO:0007669"/>
    <property type="project" value="UniProtKB-KW"/>
</dbReference>
<evidence type="ECO:0000256" key="5">
    <source>
        <dbReference type="ARBA" id="ARBA00023004"/>
    </source>
</evidence>
<keyword evidence="4" id="KW-0560">Oxidoreductase</keyword>
<proteinExistence type="inferred from homology"/>
<keyword evidence="5" id="KW-0408">Iron</keyword>
<evidence type="ECO:0000256" key="3">
    <source>
        <dbReference type="ARBA" id="ARBA00022723"/>
    </source>
</evidence>
<dbReference type="PRINTS" id="PR00458">
    <property type="entry name" value="PEROXIDASE"/>
</dbReference>
<dbReference type="SUPFAM" id="SSF48113">
    <property type="entry name" value="Heme-dependent peroxidases"/>
    <property type="match status" value="1"/>
</dbReference>
<keyword evidence="9" id="KW-1185">Reference proteome</keyword>
<dbReference type="AlphaFoldDB" id="A0A1S3JE50"/>
<dbReference type="GO" id="GO:0020037">
    <property type="term" value="F:heme binding"/>
    <property type="evidence" value="ECO:0007669"/>
    <property type="project" value="InterPro"/>
</dbReference>
<feature type="signal peptide" evidence="7">
    <location>
        <begin position="1"/>
        <end position="18"/>
    </location>
</feature>
<sequence>MYLSQFCIALVLLVQCNAFTSLTNVQVRQTTTRLTSLLTGYKVGLSRPLIPGSVRLAFHDCVGGCDGCVNLDNADNSGLQTTARELNKVYDNEGFNKLMSRADFWALASVTALDIAAGFQECHTVLCLWLPRPEITFRWGRKDCPTSPSTSQVRSFPDGHGDLSSVKSFGNHTFGLNLRETVALLGAHTLGTAQKNQSGWNGKWVWNQHTLSNLYYQELISKSLRRPWTQINVGKRSDRWQWNAQSNEGGKAKGGTIFMLNTDMSLYKDIKVDSQGRSSCPTAATCGASETASIMEEYAANNALWMKEFSAAFEKMISYGYDNLAVPN</sequence>